<organism evidence="10 11">
    <name type="scientific">Paraferrimonas sedimenticola</name>
    <dbReference type="NCBI Taxonomy" id="375674"/>
    <lineage>
        <taxon>Bacteria</taxon>
        <taxon>Pseudomonadati</taxon>
        <taxon>Pseudomonadota</taxon>
        <taxon>Gammaproteobacteria</taxon>
        <taxon>Alteromonadales</taxon>
        <taxon>Ferrimonadaceae</taxon>
        <taxon>Paraferrimonas</taxon>
    </lineage>
</organism>
<keyword evidence="11" id="KW-1185">Reference proteome</keyword>
<gene>
    <name evidence="7 10" type="primary">djlA</name>
    <name evidence="10" type="ORF">GCM10007895_26440</name>
</gene>
<dbReference type="Gene3D" id="1.10.3680.10">
    <property type="entry name" value="TerB-like"/>
    <property type="match status" value="1"/>
</dbReference>
<reference evidence="10" key="2">
    <citation type="submission" date="2023-01" db="EMBL/GenBank/DDBJ databases">
        <title>Draft genome sequence of Paraferrimonas sedimenticola strain NBRC 101628.</title>
        <authorList>
            <person name="Sun Q."/>
            <person name="Mori K."/>
        </authorList>
    </citation>
    <scope>NUCLEOTIDE SEQUENCE</scope>
    <source>
        <strain evidence="10">NBRC 101628</strain>
    </source>
</reference>
<dbReference type="InterPro" id="IPR029024">
    <property type="entry name" value="TerB-like"/>
</dbReference>
<keyword evidence="1 7" id="KW-1003">Cell membrane</keyword>
<dbReference type="AlphaFoldDB" id="A0AA37RYZ2"/>
<evidence type="ECO:0000256" key="1">
    <source>
        <dbReference type="ARBA" id="ARBA00022475"/>
    </source>
</evidence>
<evidence type="ECO:0000256" key="6">
    <source>
        <dbReference type="ARBA" id="ARBA00023186"/>
    </source>
</evidence>
<name>A0AA37RYZ2_9GAMM</name>
<dbReference type="InterPro" id="IPR001623">
    <property type="entry name" value="DnaJ_domain"/>
</dbReference>
<dbReference type="InterPro" id="IPR007791">
    <property type="entry name" value="DjlA_N"/>
</dbReference>
<keyword evidence="6 7" id="KW-0143">Chaperone</keyword>
<evidence type="ECO:0000256" key="4">
    <source>
        <dbReference type="ARBA" id="ARBA00022989"/>
    </source>
</evidence>
<dbReference type="GO" id="GO:0051087">
    <property type="term" value="F:protein-folding chaperone binding"/>
    <property type="evidence" value="ECO:0007669"/>
    <property type="project" value="InterPro"/>
</dbReference>
<dbReference type="PANTHER" id="PTHR24074">
    <property type="entry name" value="CO-CHAPERONE PROTEIN DJLA"/>
    <property type="match status" value="1"/>
</dbReference>
<dbReference type="Proteomes" id="UP001161422">
    <property type="component" value="Unassembled WGS sequence"/>
</dbReference>
<dbReference type="EMBL" id="BSNC01000006">
    <property type="protein sequence ID" value="GLP97337.1"/>
    <property type="molecule type" value="Genomic_DNA"/>
</dbReference>
<dbReference type="InterPro" id="IPR036869">
    <property type="entry name" value="J_dom_sf"/>
</dbReference>
<dbReference type="Gene3D" id="1.10.287.110">
    <property type="entry name" value="DnaJ domain"/>
    <property type="match status" value="1"/>
</dbReference>
<dbReference type="Pfam" id="PF05099">
    <property type="entry name" value="TerB"/>
    <property type="match status" value="1"/>
</dbReference>
<dbReference type="InterPro" id="IPR050817">
    <property type="entry name" value="DjlA_DnaK_co-chaperone"/>
</dbReference>
<dbReference type="HAMAP" id="MF_01153">
    <property type="entry name" value="DjlA"/>
    <property type="match status" value="1"/>
</dbReference>
<evidence type="ECO:0000313" key="11">
    <source>
        <dbReference type="Proteomes" id="UP001161422"/>
    </source>
</evidence>
<dbReference type="CDD" id="cd06257">
    <property type="entry name" value="DnaJ"/>
    <property type="match status" value="1"/>
</dbReference>
<dbReference type="SUPFAM" id="SSF46565">
    <property type="entry name" value="Chaperone J-domain"/>
    <property type="match status" value="1"/>
</dbReference>
<evidence type="ECO:0000256" key="5">
    <source>
        <dbReference type="ARBA" id="ARBA00023136"/>
    </source>
</evidence>
<feature type="domain" description="J" evidence="9">
    <location>
        <begin position="190"/>
        <end position="254"/>
    </location>
</feature>
<dbReference type="NCBIfam" id="NF006948">
    <property type="entry name" value="PRK09430.1"/>
    <property type="match status" value="1"/>
</dbReference>
<evidence type="ECO:0000313" key="10">
    <source>
        <dbReference type="EMBL" id="GLP97337.1"/>
    </source>
</evidence>
<feature type="topological domain" description="Periplasmic" evidence="7">
    <location>
        <begin position="1"/>
        <end position="4"/>
    </location>
</feature>
<reference evidence="10" key="1">
    <citation type="journal article" date="2014" name="Int. J. Syst. Evol. Microbiol.">
        <title>Complete genome sequence of Corynebacterium casei LMG S-19264T (=DSM 44701T), isolated from a smear-ripened cheese.</title>
        <authorList>
            <consortium name="US DOE Joint Genome Institute (JGI-PGF)"/>
            <person name="Walter F."/>
            <person name="Albersmeier A."/>
            <person name="Kalinowski J."/>
            <person name="Ruckert C."/>
        </authorList>
    </citation>
    <scope>NUCLEOTIDE SEQUENCE</scope>
    <source>
        <strain evidence="10">NBRC 101628</strain>
    </source>
</reference>
<dbReference type="Pfam" id="PF00226">
    <property type="entry name" value="DnaJ"/>
    <property type="match status" value="1"/>
</dbReference>
<accession>A0AA37RYZ2</accession>
<keyword evidence="4 7" id="KW-1133">Transmembrane helix</keyword>
<keyword evidence="3 7" id="KW-0812">Transmembrane</keyword>
<feature type="topological domain" description="Cytoplasmic" evidence="7">
    <location>
        <begin position="29"/>
        <end position="256"/>
    </location>
</feature>
<dbReference type="PROSITE" id="PS50076">
    <property type="entry name" value="DNAJ_2"/>
    <property type="match status" value="1"/>
</dbReference>
<comment type="caution">
    <text evidence="10">The sequence shown here is derived from an EMBL/GenBank/DDBJ whole genome shotgun (WGS) entry which is preliminary data.</text>
</comment>
<proteinExistence type="inferred from homology"/>
<dbReference type="SMART" id="SM00271">
    <property type="entry name" value="DnaJ"/>
    <property type="match status" value="1"/>
</dbReference>
<comment type="subunit">
    <text evidence="7">Homodimer.</text>
</comment>
<dbReference type="GO" id="GO:0005886">
    <property type="term" value="C:plasma membrane"/>
    <property type="evidence" value="ECO:0007669"/>
    <property type="project" value="UniProtKB-SubCell"/>
</dbReference>
<keyword evidence="2 7" id="KW-0997">Cell inner membrane</keyword>
<dbReference type="CDD" id="cd07316">
    <property type="entry name" value="terB_like_DjlA"/>
    <property type="match status" value="1"/>
</dbReference>
<feature type="transmembrane region" description="Helical" evidence="8">
    <location>
        <begin position="6"/>
        <end position="26"/>
    </location>
</feature>
<sequence length="256" mass="28860">MWGKLFGTIIGFMAGRIVGAVIGFWLGHLYDSRSGNSLFGSGSRRELFFMSTFAVMGHMAKKGGRVTEQDIALANHLMDQLGLSGDKRRQAQAAFRNGKSAGFKVESVLKDLRRLSLGRTALLQMFLEIQIQTALSDGRLQDDERELLQLIALTLGFSPSELSQLLSRWQAEQRAHQYGEQRSEQAILDDAYQVLGVDRNISFPELKRVYRRLMSEHHPDKLVAKGLPNEMMDIAKQKTQDIKAAYEVLKRHHSPS</sequence>
<evidence type="ECO:0000256" key="2">
    <source>
        <dbReference type="ARBA" id="ARBA00022519"/>
    </source>
</evidence>
<keyword evidence="5 7" id="KW-0472">Membrane</keyword>
<evidence type="ECO:0000256" key="7">
    <source>
        <dbReference type="HAMAP-Rule" id="MF_01153"/>
    </source>
</evidence>
<dbReference type="InterPro" id="IPR023749">
    <property type="entry name" value="DjlA"/>
</dbReference>
<evidence type="ECO:0000256" key="8">
    <source>
        <dbReference type="SAM" id="Phobius"/>
    </source>
</evidence>
<comment type="function">
    <text evidence="7">Regulatory DnaK co-chaperone. Direct interaction between DnaK and DjlA is needed for the induction of the wcaABCDE operon, involved in the synthesis of a colanic acid polysaccharide capsule, possibly through activation of the RcsB/RcsC phosphotransfer signaling pathway. The colanic acid capsule may help the bacterium survive conditions outside the host.</text>
</comment>
<evidence type="ECO:0000256" key="3">
    <source>
        <dbReference type="ARBA" id="ARBA00022692"/>
    </source>
</evidence>
<comment type="domain">
    <text evidence="7">The transmembrane domain is a dimerization domain.</text>
</comment>
<comment type="subcellular location">
    <subcellularLocation>
        <location evidence="7">Cell inner membrane</location>
        <topology evidence="7">Single-pass type III membrane protein</topology>
    </subcellularLocation>
</comment>
<protein>
    <recommendedName>
        <fullName evidence="7">Co-chaperone protein DjlA</fullName>
    </recommendedName>
</protein>
<evidence type="ECO:0000259" key="9">
    <source>
        <dbReference type="PROSITE" id="PS50076"/>
    </source>
</evidence>
<dbReference type="PRINTS" id="PR00625">
    <property type="entry name" value="JDOMAIN"/>
</dbReference>